<name>A0A6A6NSV3_9PEZI</name>
<keyword evidence="4" id="KW-1185">Reference proteome</keyword>
<evidence type="ECO:0000259" key="2">
    <source>
        <dbReference type="Pfam" id="PF18126"/>
    </source>
</evidence>
<dbReference type="InterPro" id="IPR040922">
    <property type="entry name" value="Ribosomal_mL59_dom"/>
</dbReference>
<dbReference type="AlphaFoldDB" id="A0A6A6NSV3"/>
<dbReference type="OrthoDB" id="18529at2759"/>
<dbReference type="InterPro" id="IPR037507">
    <property type="entry name" value="Ribosomal_mL59"/>
</dbReference>
<sequence>MASRQQQIALAQNLPRRLLNFFRKYPPPPQVISAHFGASSIAAGPAPSTPTPTTEAGVSAPPSDTAVATTETSTVAAASEPVDPRTIDLGYHNPFLPKKIHTTGKWQGPRYGLREQADLCKMARKYGVEDLLPWSRKKSGERERRRMEQGLRVKGTGVGERVKGKKWERTLRPRLETRKKAMLEMPQLIEYWKSRGHGKFLPKKMWPKK</sequence>
<feature type="domain" description="Large ribosomal subunit protein mL59" evidence="2">
    <location>
        <begin position="16"/>
        <end position="194"/>
    </location>
</feature>
<dbReference type="PANTHER" id="PTHR28041:SF1">
    <property type="entry name" value="LARGE RIBOSOMAL SUBUNIT PROTEIN ML59"/>
    <property type="match status" value="1"/>
</dbReference>
<accession>A0A6A6NSV3</accession>
<evidence type="ECO:0000256" key="1">
    <source>
        <dbReference type="SAM" id="MobiDB-lite"/>
    </source>
</evidence>
<dbReference type="GO" id="GO:0003735">
    <property type="term" value="F:structural constituent of ribosome"/>
    <property type="evidence" value="ECO:0007669"/>
    <property type="project" value="InterPro"/>
</dbReference>
<protein>
    <recommendedName>
        <fullName evidence="2">Large ribosomal subunit protein mL59 domain-containing protein</fullName>
    </recommendedName>
</protein>
<dbReference type="Proteomes" id="UP000799766">
    <property type="component" value="Unassembled WGS sequence"/>
</dbReference>
<feature type="compositionally biased region" description="Low complexity" evidence="1">
    <location>
        <begin position="43"/>
        <end position="57"/>
    </location>
</feature>
<dbReference type="PANTHER" id="PTHR28041">
    <property type="entry name" value="54S RIBOSOMAL PROTEIN L25, MITOCHONDRIAL"/>
    <property type="match status" value="1"/>
</dbReference>
<proteinExistence type="predicted"/>
<evidence type="ECO:0000313" key="3">
    <source>
        <dbReference type="EMBL" id="KAF2454806.1"/>
    </source>
</evidence>
<dbReference type="GO" id="GO:0005762">
    <property type="term" value="C:mitochondrial large ribosomal subunit"/>
    <property type="evidence" value="ECO:0007669"/>
    <property type="project" value="InterPro"/>
</dbReference>
<gene>
    <name evidence="3" type="ORF">BDY21DRAFT_351637</name>
</gene>
<feature type="region of interest" description="Disordered" evidence="1">
    <location>
        <begin position="43"/>
        <end position="65"/>
    </location>
</feature>
<dbReference type="Pfam" id="PF18126">
    <property type="entry name" value="Mitoc_mL59"/>
    <property type="match status" value="1"/>
</dbReference>
<dbReference type="EMBL" id="MU001689">
    <property type="protein sequence ID" value="KAF2454806.1"/>
    <property type="molecule type" value="Genomic_DNA"/>
</dbReference>
<reference evidence="3" key="1">
    <citation type="journal article" date="2020" name="Stud. Mycol.">
        <title>101 Dothideomycetes genomes: a test case for predicting lifestyles and emergence of pathogens.</title>
        <authorList>
            <person name="Haridas S."/>
            <person name="Albert R."/>
            <person name="Binder M."/>
            <person name="Bloem J."/>
            <person name="Labutti K."/>
            <person name="Salamov A."/>
            <person name="Andreopoulos B."/>
            <person name="Baker S."/>
            <person name="Barry K."/>
            <person name="Bills G."/>
            <person name="Bluhm B."/>
            <person name="Cannon C."/>
            <person name="Castanera R."/>
            <person name="Culley D."/>
            <person name="Daum C."/>
            <person name="Ezra D."/>
            <person name="Gonzalez J."/>
            <person name="Henrissat B."/>
            <person name="Kuo A."/>
            <person name="Liang C."/>
            <person name="Lipzen A."/>
            <person name="Lutzoni F."/>
            <person name="Magnuson J."/>
            <person name="Mondo S."/>
            <person name="Nolan M."/>
            <person name="Ohm R."/>
            <person name="Pangilinan J."/>
            <person name="Park H.-J."/>
            <person name="Ramirez L."/>
            <person name="Alfaro M."/>
            <person name="Sun H."/>
            <person name="Tritt A."/>
            <person name="Yoshinaga Y."/>
            <person name="Zwiers L.-H."/>
            <person name="Turgeon B."/>
            <person name="Goodwin S."/>
            <person name="Spatafora J."/>
            <person name="Crous P."/>
            <person name="Grigoriev I."/>
        </authorList>
    </citation>
    <scope>NUCLEOTIDE SEQUENCE</scope>
    <source>
        <strain evidence="3">ATCC 16933</strain>
    </source>
</reference>
<organism evidence="3 4">
    <name type="scientific">Lineolata rhizophorae</name>
    <dbReference type="NCBI Taxonomy" id="578093"/>
    <lineage>
        <taxon>Eukaryota</taxon>
        <taxon>Fungi</taxon>
        <taxon>Dikarya</taxon>
        <taxon>Ascomycota</taxon>
        <taxon>Pezizomycotina</taxon>
        <taxon>Dothideomycetes</taxon>
        <taxon>Dothideomycetes incertae sedis</taxon>
        <taxon>Lineolatales</taxon>
        <taxon>Lineolataceae</taxon>
        <taxon>Lineolata</taxon>
    </lineage>
</organism>
<evidence type="ECO:0000313" key="4">
    <source>
        <dbReference type="Proteomes" id="UP000799766"/>
    </source>
</evidence>